<dbReference type="EMBL" id="CABFNS010000844">
    <property type="protein sequence ID" value="VUC32098.1"/>
    <property type="molecule type" value="Genomic_DNA"/>
</dbReference>
<dbReference type="Pfam" id="PF20253">
    <property type="entry name" value="DUF6604"/>
    <property type="match status" value="1"/>
</dbReference>
<feature type="region of interest" description="Disordered" evidence="1">
    <location>
        <begin position="39"/>
        <end position="58"/>
    </location>
</feature>
<comment type="caution">
    <text evidence="3">The sequence shown here is derived from an EMBL/GenBank/DDBJ whole genome shotgun (WGS) entry which is preliminary data.</text>
</comment>
<organism evidence="3 4">
    <name type="scientific">Bionectria ochroleuca</name>
    <name type="common">Gliocladium roseum</name>
    <dbReference type="NCBI Taxonomy" id="29856"/>
    <lineage>
        <taxon>Eukaryota</taxon>
        <taxon>Fungi</taxon>
        <taxon>Dikarya</taxon>
        <taxon>Ascomycota</taxon>
        <taxon>Pezizomycotina</taxon>
        <taxon>Sordariomycetes</taxon>
        <taxon>Hypocreomycetidae</taxon>
        <taxon>Hypocreales</taxon>
        <taxon>Bionectriaceae</taxon>
        <taxon>Clonostachys</taxon>
    </lineage>
</organism>
<protein>
    <recommendedName>
        <fullName evidence="2">DUF6604 domain-containing protein</fullName>
    </recommendedName>
</protein>
<dbReference type="InterPro" id="IPR046539">
    <property type="entry name" value="DUF6604"/>
</dbReference>
<gene>
    <name evidence="3" type="ORF">CLO192961_LOCUS320725</name>
</gene>
<name>A0ABY6ULP5_BIOOC</name>
<evidence type="ECO:0000259" key="2">
    <source>
        <dbReference type="Pfam" id="PF20253"/>
    </source>
</evidence>
<dbReference type="Proteomes" id="UP000766486">
    <property type="component" value="Unassembled WGS sequence"/>
</dbReference>
<evidence type="ECO:0000313" key="3">
    <source>
        <dbReference type="EMBL" id="VUC32098.1"/>
    </source>
</evidence>
<evidence type="ECO:0000256" key="1">
    <source>
        <dbReference type="SAM" id="MobiDB-lite"/>
    </source>
</evidence>
<feature type="compositionally biased region" description="Acidic residues" evidence="1">
    <location>
        <begin position="829"/>
        <end position="838"/>
    </location>
</feature>
<evidence type="ECO:0000313" key="4">
    <source>
        <dbReference type="Proteomes" id="UP000766486"/>
    </source>
</evidence>
<keyword evidence="4" id="KW-1185">Reference proteome</keyword>
<sequence length="851" mass="95718">MLPQSLVSVYHEYKKDTSSIATWLASTAKECGYPAALLPSTPSAPTAQGPATGGRLKGKARVAAKKAKEKAQGGPAPKPQGPPINRYIISIKDFVPLAECISTSKIPSLCVPQAFFTTLDRVIAVRSSFSQELKEQNAAPDAQSDAKHLHFVGILKKVREVLEQWKPAAAASTPDPVSILTNRFDALKVYVPSEEFVNAPDIERPKPRKERAEVFEVDPSQLLAEAIVAFQMMCIDLDKIRDKLSALWEGVVGEDGSDFDPAVLAVVTNTGIEFGKSIIEEVLPIFQPHGGIRKIMNLYLSLIPTAPGKSIMDPRTWDKDPEVREEYYDILSQTYFMVYNVLDALSKVPYRGVPPVYPEGSFGELDSQTDWESKPVDQKMKEDNVITTELWFEALSLVHHVPDYPFTDEFVRGVKEYKATKQIPFSLAFAAQVNLDIHQVVGTYAETSIDTLIRRLKHMDGVLCSTLLFQQNRKSPHWTSSSQKWMQETRDGFEWFLKDPLHEVKVLAFRNDPGGQQVLRGIKKWRLLRRSPVMAGLALHYHRAEMHEAGLLFTNQWGSLTLPGHLYNALSEGGYCKALWTDMERLFDFFGEEQFFVGGKPTNTSDYVNRFMLQIGVSASALTNQSRRSKKVGINDFSRAGARFLTSRATFHRRFEDRYHKNANQMIWTPEYISEILLRDKDDKKQEQSETVRASPPELLGALAIALHDEIHEVSFPYLSLHTMIWVFLEAWKDCWEDALRASYGPDYIQQEWQMPFLIGQVLALADGVDGDDGGLRVAGDALDVADSEMTTSIGTQMMYRLSGRDYDIPKEKIKWLISLAGHAGDGSDSGDDDDDDYESRPLRIPPHRCD</sequence>
<reference evidence="3 4" key="1">
    <citation type="submission" date="2019-06" db="EMBL/GenBank/DDBJ databases">
        <authorList>
            <person name="Broberg M."/>
        </authorList>
    </citation>
    <scope>NUCLEOTIDE SEQUENCE [LARGE SCALE GENOMIC DNA]</scope>
</reference>
<dbReference type="PANTHER" id="PTHR38795:SF1">
    <property type="entry name" value="DUF6604 DOMAIN-CONTAINING PROTEIN"/>
    <property type="match status" value="1"/>
</dbReference>
<proteinExistence type="predicted"/>
<dbReference type="PANTHER" id="PTHR38795">
    <property type="entry name" value="DUF6604 DOMAIN-CONTAINING PROTEIN"/>
    <property type="match status" value="1"/>
</dbReference>
<feature type="domain" description="DUF6604" evidence="2">
    <location>
        <begin position="12"/>
        <end position="284"/>
    </location>
</feature>
<accession>A0ABY6ULP5</accession>
<feature type="region of interest" description="Disordered" evidence="1">
    <location>
        <begin position="823"/>
        <end position="851"/>
    </location>
</feature>